<accession>A0A2M7X194</accession>
<dbReference type="Proteomes" id="UP000231195">
    <property type="component" value="Unassembled WGS sequence"/>
</dbReference>
<dbReference type="InterPro" id="IPR011658">
    <property type="entry name" value="PA14_dom"/>
</dbReference>
<feature type="non-terminal residue" evidence="2">
    <location>
        <position position="1"/>
    </location>
</feature>
<dbReference type="AlphaFoldDB" id="A0A2M7X194"/>
<dbReference type="SUPFAM" id="SSF56988">
    <property type="entry name" value="Anthrax protective antigen"/>
    <property type="match status" value="1"/>
</dbReference>
<name>A0A2M7X194_UNCKA</name>
<evidence type="ECO:0000259" key="1">
    <source>
        <dbReference type="PROSITE" id="PS51820"/>
    </source>
</evidence>
<proteinExistence type="predicted"/>
<evidence type="ECO:0000313" key="2">
    <source>
        <dbReference type="EMBL" id="PJA39947.1"/>
    </source>
</evidence>
<sequence length="390" mass="42516">TKRSGDLLWSTAVDYVVGVPENSTYVPLAPRIAWYIRIVFPKRATEWGISVREVEVYNQTAMGMPLDTTVPVGSFVNPPHLVGMNLTVAASITDESGVTGAQLYVNDQPTPMSFDGSVWSASVPVSQHGLGTILRYLVHATDGMGNTGQVTGQETAVIEDRDPPTGHLVNVNPNPYLTMSMQAEFDPDLSGVAWVQAKVVVANGGWETINMANTHDNHWEIAKNVSFAPHGTTAQYFIMAGDHAGNSQQVTGIQPVVITCPGVPATTWCGQYFTNTSVAGTPAMYQGENVTFIDRNYGAYEPEGGRGGLGVDNFSIRWSKRVTFAEGDYTFRTYSDDGVRMYLDYVRIIDAWGAGGNQNYSITKHISAGEHIVVFEYVEYSGLAYAKLTW</sequence>
<organism evidence="2 3">
    <name type="scientific">candidate division WWE3 bacterium CG_4_9_14_3_um_filter_39_7</name>
    <dbReference type="NCBI Taxonomy" id="1975080"/>
    <lineage>
        <taxon>Bacteria</taxon>
        <taxon>Katanobacteria</taxon>
    </lineage>
</organism>
<evidence type="ECO:0000313" key="3">
    <source>
        <dbReference type="Proteomes" id="UP000231195"/>
    </source>
</evidence>
<gene>
    <name evidence="2" type="ORF">CO179_03890</name>
</gene>
<feature type="domain" description="PA14" evidence="1">
    <location>
        <begin position="263"/>
        <end position="390"/>
    </location>
</feature>
<comment type="caution">
    <text evidence="2">The sequence shown here is derived from an EMBL/GenBank/DDBJ whole genome shotgun (WGS) entry which is preliminary data.</text>
</comment>
<dbReference type="Gene3D" id="3.90.182.10">
    <property type="entry name" value="Toxin - Anthrax Protective Antigen,domain 1"/>
    <property type="match status" value="1"/>
</dbReference>
<protein>
    <recommendedName>
        <fullName evidence="1">PA14 domain-containing protein</fullName>
    </recommendedName>
</protein>
<dbReference type="InterPro" id="IPR037524">
    <property type="entry name" value="PA14/GLEYA"/>
</dbReference>
<dbReference type="Pfam" id="PF07691">
    <property type="entry name" value="PA14"/>
    <property type="match status" value="1"/>
</dbReference>
<dbReference type="PROSITE" id="PS51820">
    <property type="entry name" value="PA14"/>
    <property type="match status" value="1"/>
</dbReference>
<dbReference type="EMBL" id="PFWZ01000128">
    <property type="protein sequence ID" value="PJA39947.1"/>
    <property type="molecule type" value="Genomic_DNA"/>
</dbReference>
<reference evidence="3" key="1">
    <citation type="submission" date="2017-09" db="EMBL/GenBank/DDBJ databases">
        <title>Depth-based differentiation of microbial function through sediment-hosted aquifers and enrichment of novel symbionts in the deep terrestrial subsurface.</title>
        <authorList>
            <person name="Probst A.J."/>
            <person name="Ladd B."/>
            <person name="Jarett J.K."/>
            <person name="Geller-Mcgrath D.E."/>
            <person name="Sieber C.M.K."/>
            <person name="Emerson J.B."/>
            <person name="Anantharaman K."/>
            <person name="Thomas B.C."/>
            <person name="Malmstrom R."/>
            <person name="Stieglmeier M."/>
            <person name="Klingl A."/>
            <person name="Woyke T."/>
            <person name="Ryan C.M."/>
            <person name="Banfield J.F."/>
        </authorList>
    </citation>
    <scope>NUCLEOTIDE SEQUENCE [LARGE SCALE GENOMIC DNA]</scope>
</reference>